<dbReference type="GO" id="GO:0022857">
    <property type="term" value="F:transmembrane transporter activity"/>
    <property type="evidence" value="ECO:0007669"/>
    <property type="project" value="InterPro"/>
</dbReference>
<comment type="function">
    <text evidence="7">Putative solute transporter.</text>
</comment>
<dbReference type="OMA" id="VRYHWAQ"/>
<evidence type="ECO:0000256" key="1">
    <source>
        <dbReference type="ARBA" id="ARBA00004141"/>
    </source>
</evidence>
<dbReference type="RefSeq" id="XP_024351994.1">
    <property type="nucleotide sequence ID" value="XM_024493673.1"/>
</dbReference>
<dbReference type="OrthoDB" id="429955at2759"/>
<dbReference type="Proteomes" id="UP000019149">
    <property type="component" value="Unassembled WGS sequence"/>
</dbReference>
<feature type="transmembrane region" description="Helical" evidence="9">
    <location>
        <begin position="350"/>
        <end position="371"/>
    </location>
</feature>
<evidence type="ECO:0000256" key="9">
    <source>
        <dbReference type="SAM" id="Phobius"/>
    </source>
</evidence>
<dbReference type="CTD" id="36340139"/>
<protein>
    <submittedName>
        <fullName evidence="10">Solute carrier family 35 member</fullName>
    </submittedName>
</protein>
<organism evidence="10 11">
    <name type="scientific">Echinococcus granulosus</name>
    <name type="common">Hydatid tapeworm</name>
    <dbReference type="NCBI Taxonomy" id="6210"/>
    <lineage>
        <taxon>Eukaryota</taxon>
        <taxon>Metazoa</taxon>
        <taxon>Spiralia</taxon>
        <taxon>Lophotrochozoa</taxon>
        <taxon>Platyhelminthes</taxon>
        <taxon>Cestoda</taxon>
        <taxon>Eucestoda</taxon>
        <taxon>Cyclophyllidea</taxon>
        <taxon>Taeniidae</taxon>
        <taxon>Echinococcus</taxon>
        <taxon>Echinococcus granulosus group</taxon>
    </lineage>
</organism>
<keyword evidence="11" id="KW-1185">Reference proteome</keyword>
<dbReference type="InterPro" id="IPR052221">
    <property type="entry name" value="SLC35F_Transporter"/>
</dbReference>
<proteinExistence type="inferred from homology"/>
<evidence type="ECO:0000256" key="5">
    <source>
        <dbReference type="ARBA" id="ARBA00022989"/>
    </source>
</evidence>
<feature type="transmembrane region" description="Helical" evidence="9">
    <location>
        <begin position="180"/>
        <end position="199"/>
    </location>
</feature>
<evidence type="ECO:0000256" key="3">
    <source>
        <dbReference type="ARBA" id="ARBA00022448"/>
    </source>
</evidence>
<gene>
    <name evidence="10" type="ORF">EGR_04424</name>
</gene>
<feature type="transmembrane region" description="Helical" evidence="9">
    <location>
        <begin position="249"/>
        <end position="266"/>
    </location>
</feature>
<comment type="similarity">
    <text evidence="2">Belongs to the SLC35F solute transporter family.</text>
</comment>
<keyword evidence="4 9" id="KW-0812">Transmembrane</keyword>
<dbReference type="EMBL" id="APAU02000027">
    <property type="protein sequence ID" value="EUB60798.1"/>
    <property type="molecule type" value="Genomic_DNA"/>
</dbReference>
<evidence type="ECO:0000256" key="2">
    <source>
        <dbReference type="ARBA" id="ARBA00007863"/>
    </source>
</evidence>
<dbReference type="AlphaFoldDB" id="W6UIB6"/>
<dbReference type="GeneID" id="36340139"/>
<evidence type="ECO:0000256" key="4">
    <source>
        <dbReference type="ARBA" id="ARBA00022692"/>
    </source>
</evidence>
<dbReference type="KEGG" id="egl:EGR_04424"/>
<feature type="transmembrane region" description="Helical" evidence="9">
    <location>
        <begin position="321"/>
        <end position="343"/>
    </location>
</feature>
<evidence type="ECO:0000313" key="10">
    <source>
        <dbReference type="EMBL" id="EUB60798.1"/>
    </source>
</evidence>
<comment type="subcellular location">
    <subcellularLocation>
        <location evidence="1">Membrane</location>
        <topology evidence="1">Multi-pass membrane protein</topology>
    </subcellularLocation>
</comment>
<dbReference type="STRING" id="6210.W6UIB6"/>
<feature type="transmembrane region" description="Helical" evidence="9">
    <location>
        <begin position="151"/>
        <end position="174"/>
    </location>
</feature>
<name>W6UIB6_ECHGR</name>
<reference evidence="10 11" key="1">
    <citation type="journal article" date="2013" name="Nat. Genet.">
        <title>The genome of the hydatid tapeworm Echinococcus granulosus.</title>
        <authorList>
            <person name="Zheng H."/>
            <person name="Zhang W."/>
            <person name="Zhang L."/>
            <person name="Zhang Z."/>
            <person name="Li J."/>
            <person name="Lu G."/>
            <person name="Zhu Y."/>
            <person name="Wang Y."/>
            <person name="Huang Y."/>
            <person name="Liu J."/>
            <person name="Kang H."/>
            <person name="Chen J."/>
            <person name="Wang L."/>
            <person name="Chen A."/>
            <person name="Yu S."/>
            <person name="Gao Z."/>
            <person name="Jin L."/>
            <person name="Gu W."/>
            <person name="Wang Z."/>
            <person name="Zhao L."/>
            <person name="Shi B."/>
            <person name="Wen H."/>
            <person name="Lin R."/>
            <person name="Jones M.K."/>
            <person name="Brejova B."/>
            <person name="Vinar T."/>
            <person name="Zhao G."/>
            <person name="McManus D.P."/>
            <person name="Chen Z."/>
            <person name="Zhou Y."/>
            <person name="Wang S."/>
        </authorList>
    </citation>
    <scope>NUCLEOTIDE SEQUENCE [LARGE SCALE GENOMIC DNA]</scope>
</reference>
<evidence type="ECO:0000256" key="7">
    <source>
        <dbReference type="ARBA" id="ARBA00037727"/>
    </source>
</evidence>
<keyword evidence="5 9" id="KW-1133">Transmembrane helix</keyword>
<dbReference type="PANTHER" id="PTHR14233:SF4">
    <property type="entry name" value="SOLUTE CARRIER FAMILY 35 MEMBER F2"/>
    <property type="match status" value="1"/>
</dbReference>
<comment type="caution">
    <text evidence="10">The sequence shown here is derived from an EMBL/GenBank/DDBJ whole genome shotgun (WGS) entry which is preliminary data.</text>
</comment>
<evidence type="ECO:0000313" key="11">
    <source>
        <dbReference type="Proteomes" id="UP000019149"/>
    </source>
</evidence>
<keyword evidence="3" id="KW-0813">Transport</keyword>
<feature type="transmembrane region" description="Helical" evidence="9">
    <location>
        <begin position="278"/>
        <end position="301"/>
    </location>
</feature>
<feature type="transmembrane region" description="Helical" evidence="9">
    <location>
        <begin position="73"/>
        <end position="98"/>
    </location>
</feature>
<feature type="compositionally biased region" description="Low complexity" evidence="8">
    <location>
        <begin position="46"/>
        <end position="56"/>
    </location>
</feature>
<evidence type="ECO:0000256" key="6">
    <source>
        <dbReference type="ARBA" id="ARBA00023136"/>
    </source>
</evidence>
<dbReference type="Pfam" id="PF06027">
    <property type="entry name" value="SLC35F"/>
    <property type="match status" value="1"/>
</dbReference>
<dbReference type="GO" id="GO:0016020">
    <property type="term" value="C:membrane"/>
    <property type="evidence" value="ECO:0007669"/>
    <property type="project" value="UniProtKB-SubCell"/>
</dbReference>
<dbReference type="InterPro" id="IPR009262">
    <property type="entry name" value="SLC35_F1/F2/F6"/>
</dbReference>
<feature type="transmembrane region" description="Helical" evidence="9">
    <location>
        <begin position="110"/>
        <end position="130"/>
    </location>
</feature>
<accession>W6UIB6</accession>
<keyword evidence="6 9" id="KW-0472">Membrane</keyword>
<feature type="region of interest" description="Disordered" evidence="8">
    <location>
        <begin position="31"/>
        <end position="61"/>
    </location>
</feature>
<feature type="transmembrane region" description="Helical" evidence="9">
    <location>
        <begin position="377"/>
        <end position="395"/>
    </location>
</feature>
<dbReference type="PANTHER" id="PTHR14233">
    <property type="entry name" value="DUF914-RELATED"/>
    <property type="match status" value="1"/>
</dbReference>
<feature type="transmembrane region" description="Helical" evidence="9">
    <location>
        <begin position="206"/>
        <end position="229"/>
    </location>
</feature>
<sequence length="413" mass="44944">MLLPLSTFVLLYNSIELPKLGTVDRLPTDGEVSLRRTGPQGGDFDSLSSCSGSSISAPTPPTRSRILHRLRRLSVPLVLGQFLSALIAVTGIASNYLVRFGVSLPLTQNLPHYFLLALVYGILSWHRLLFHPTDSTLTRTQNFWYFLRDRGWQYFIAGTIDVHANWAIVSAYSYTNLTSVQLLDCLAIPTAMILSRFCLKTRYKCVHIIGVITCLAGAGAMVGADYLAAKAVDTSVGTVSAGATPQTSSVIFGDFLVIAGAVGYGASNVYQEYLVRKFGVIDYLSFSALAGTLWTAIYFISLEYKKSSELIHLPANPNLTASLGCLAGYSAAMFLLYTVLPFALSRTNSVLVNLSLLTADLYALLIGIYLFGNIFHSLYLASLGVIMLGLCLFASRDPMFQGMTETPLDEDDA</sequence>
<evidence type="ECO:0000256" key="8">
    <source>
        <dbReference type="SAM" id="MobiDB-lite"/>
    </source>
</evidence>